<keyword evidence="5" id="KW-0472">Membrane</keyword>
<dbReference type="InterPro" id="IPR011016">
    <property type="entry name" value="Znf_RING-CH"/>
</dbReference>
<keyword evidence="5" id="KW-0812">Transmembrane</keyword>
<evidence type="ECO:0000259" key="6">
    <source>
        <dbReference type="PROSITE" id="PS50089"/>
    </source>
</evidence>
<dbReference type="PROSITE" id="PS50089">
    <property type="entry name" value="ZF_RING_2"/>
    <property type="match status" value="1"/>
</dbReference>
<gene>
    <name evidence="7" type="ORF">ILEXP_LOCUS26865</name>
    <name evidence="8" type="ORF">ILEXP_LOCUS27558</name>
</gene>
<accession>A0ABC8SNY9</accession>
<feature type="domain" description="RING-type" evidence="6">
    <location>
        <begin position="101"/>
        <end position="144"/>
    </location>
</feature>
<dbReference type="SMART" id="SM00184">
    <property type="entry name" value="RING"/>
    <property type="match status" value="1"/>
</dbReference>
<evidence type="ECO:0000256" key="2">
    <source>
        <dbReference type="ARBA" id="ARBA00022771"/>
    </source>
</evidence>
<evidence type="ECO:0000256" key="1">
    <source>
        <dbReference type="ARBA" id="ARBA00022723"/>
    </source>
</evidence>
<reference evidence="8 9" key="1">
    <citation type="submission" date="2024-02" db="EMBL/GenBank/DDBJ databases">
        <authorList>
            <person name="Vignale AGUSTIN F."/>
            <person name="Sosa J E."/>
            <person name="Modenutti C."/>
        </authorList>
    </citation>
    <scope>NUCLEOTIDE SEQUENCE [LARGE SCALE GENOMIC DNA]</scope>
</reference>
<feature type="transmembrane region" description="Helical" evidence="5">
    <location>
        <begin position="20"/>
        <end position="40"/>
    </location>
</feature>
<keyword evidence="2 4" id="KW-0863">Zinc-finger</keyword>
<evidence type="ECO:0000313" key="9">
    <source>
        <dbReference type="Proteomes" id="UP001642360"/>
    </source>
</evidence>
<evidence type="ECO:0000313" key="8">
    <source>
        <dbReference type="EMBL" id="CAK9158894.1"/>
    </source>
</evidence>
<dbReference type="EMBL" id="CAUOFW020003147">
    <property type="protein sequence ID" value="CAK9158248.1"/>
    <property type="molecule type" value="Genomic_DNA"/>
</dbReference>
<sequence>MAVSSLTTIISKQVQTLRTFLLGLVKHILMVVLSCIIPLFNRANLSGQDTDDSEMQYRPLPSMVPIPVHFLVESAKEQLPIVEFSRFSERLAADDDKDRLCIVCLGFMKSSDEMRELCNCCHVFHRYCLDAWIDQGQMTCPLCRSKLLPAAGGRQKLKCGGDPWRKERMIYLFGEESVTSSVFMSASQYLY</sequence>
<protein>
    <recommendedName>
        <fullName evidence="6">RING-type domain-containing protein</fullName>
    </recommendedName>
</protein>
<evidence type="ECO:0000256" key="3">
    <source>
        <dbReference type="ARBA" id="ARBA00022833"/>
    </source>
</evidence>
<organism evidence="8 9">
    <name type="scientific">Ilex paraguariensis</name>
    <name type="common">yerba mate</name>
    <dbReference type="NCBI Taxonomy" id="185542"/>
    <lineage>
        <taxon>Eukaryota</taxon>
        <taxon>Viridiplantae</taxon>
        <taxon>Streptophyta</taxon>
        <taxon>Embryophyta</taxon>
        <taxon>Tracheophyta</taxon>
        <taxon>Spermatophyta</taxon>
        <taxon>Magnoliopsida</taxon>
        <taxon>eudicotyledons</taxon>
        <taxon>Gunneridae</taxon>
        <taxon>Pentapetalae</taxon>
        <taxon>asterids</taxon>
        <taxon>campanulids</taxon>
        <taxon>Aquifoliales</taxon>
        <taxon>Aquifoliaceae</taxon>
        <taxon>Ilex</taxon>
    </lineage>
</organism>
<name>A0ABC8SNY9_9AQUA</name>
<dbReference type="PANTHER" id="PTHR45969:SF81">
    <property type="entry name" value="OS08G0157400 PROTEIN"/>
    <property type="match status" value="1"/>
</dbReference>
<dbReference type="InterPro" id="IPR013083">
    <property type="entry name" value="Znf_RING/FYVE/PHD"/>
</dbReference>
<comment type="caution">
    <text evidence="8">The sequence shown here is derived from an EMBL/GenBank/DDBJ whole genome shotgun (WGS) entry which is preliminary data.</text>
</comment>
<dbReference type="AlphaFoldDB" id="A0ABC8SNY9"/>
<dbReference type="SUPFAM" id="SSF57850">
    <property type="entry name" value="RING/U-box"/>
    <property type="match status" value="1"/>
</dbReference>
<evidence type="ECO:0000313" key="7">
    <source>
        <dbReference type="EMBL" id="CAK9158248.1"/>
    </source>
</evidence>
<dbReference type="Gene3D" id="3.30.40.10">
    <property type="entry name" value="Zinc/RING finger domain, C3HC4 (zinc finger)"/>
    <property type="match status" value="1"/>
</dbReference>
<keyword evidence="3" id="KW-0862">Zinc</keyword>
<evidence type="ECO:0000256" key="5">
    <source>
        <dbReference type="SAM" id="Phobius"/>
    </source>
</evidence>
<keyword evidence="5" id="KW-1133">Transmembrane helix</keyword>
<dbReference type="GO" id="GO:0008270">
    <property type="term" value="F:zinc ion binding"/>
    <property type="evidence" value="ECO:0007669"/>
    <property type="project" value="UniProtKB-KW"/>
</dbReference>
<dbReference type="Proteomes" id="UP001642360">
    <property type="component" value="Unassembled WGS sequence"/>
</dbReference>
<keyword evidence="9" id="KW-1185">Reference proteome</keyword>
<dbReference type="SMART" id="SM00744">
    <property type="entry name" value="RINGv"/>
    <property type="match status" value="1"/>
</dbReference>
<keyword evidence="1" id="KW-0479">Metal-binding</keyword>
<dbReference type="EMBL" id="CAUOFW020003265">
    <property type="protein sequence ID" value="CAK9158894.1"/>
    <property type="molecule type" value="Genomic_DNA"/>
</dbReference>
<dbReference type="Pfam" id="PF13639">
    <property type="entry name" value="zf-RING_2"/>
    <property type="match status" value="1"/>
</dbReference>
<proteinExistence type="predicted"/>
<dbReference type="InterPro" id="IPR001841">
    <property type="entry name" value="Znf_RING"/>
</dbReference>
<dbReference type="PANTHER" id="PTHR45969">
    <property type="entry name" value="RING ZINC FINGER PROTEIN-RELATED"/>
    <property type="match status" value="1"/>
</dbReference>
<evidence type="ECO:0000256" key="4">
    <source>
        <dbReference type="PROSITE-ProRule" id="PRU00175"/>
    </source>
</evidence>